<keyword evidence="3" id="KW-0012">Acyltransferase</keyword>
<dbReference type="AlphaFoldDB" id="A0A6L2NL02"/>
<dbReference type="InterPro" id="IPR023213">
    <property type="entry name" value="CAT-like_dom_sf"/>
</dbReference>
<evidence type="ECO:0000256" key="2">
    <source>
        <dbReference type="ARBA" id="ARBA00022679"/>
    </source>
</evidence>
<keyword evidence="2 4" id="KW-0808">Transferase</keyword>
<dbReference type="GO" id="GO:0016746">
    <property type="term" value="F:acyltransferase activity"/>
    <property type="evidence" value="ECO:0007669"/>
    <property type="project" value="UniProtKB-KW"/>
</dbReference>
<dbReference type="PANTHER" id="PTHR31623">
    <property type="entry name" value="F21J9.9"/>
    <property type="match status" value="1"/>
</dbReference>
<comment type="caution">
    <text evidence="4">The sequence shown here is derived from an EMBL/GenBank/DDBJ whole genome shotgun (WGS) entry which is preliminary data.</text>
</comment>
<evidence type="ECO:0000256" key="3">
    <source>
        <dbReference type="ARBA" id="ARBA00023315"/>
    </source>
</evidence>
<gene>
    <name evidence="4" type="ORF">Tci_058929</name>
</gene>
<accession>A0A6L2NL02</accession>
<organism evidence="4">
    <name type="scientific">Tanacetum cinerariifolium</name>
    <name type="common">Dalmatian daisy</name>
    <name type="synonym">Chrysanthemum cinerariifolium</name>
    <dbReference type="NCBI Taxonomy" id="118510"/>
    <lineage>
        <taxon>Eukaryota</taxon>
        <taxon>Viridiplantae</taxon>
        <taxon>Streptophyta</taxon>
        <taxon>Embryophyta</taxon>
        <taxon>Tracheophyta</taxon>
        <taxon>Spermatophyta</taxon>
        <taxon>Magnoliopsida</taxon>
        <taxon>eudicotyledons</taxon>
        <taxon>Gunneridae</taxon>
        <taxon>Pentapetalae</taxon>
        <taxon>asterids</taxon>
        <taxon>campanulids</taxon>
        <taxon>Asterales</taxon>
        <taxon>Asteraceae</taxon>
        <taxon>Asteroideae</taxon>
        <taxon>Anthemideae</taxon>
        <taxon>Anthemidinae</taxon>
        <taxon>Tanacetum</taxon>
    </lineage>
</organism>
<name>A0A6L2NL02_TANCI</name>
<comment type="similarity">
    <text evidence="1">Belongs to the plant acyltransferase family.</text>
</comment>
<protein>
    <submittedName>
        <fullName evidence="4">Transferase, chloramphenicol acetyltransferase-like domain protein</fullName>
    </submittedName>
</protein>
<reference evidence="4" key="1">
    <citation type="journal article" date="2019" name="Sci. Rep.">
        <title>Draft genome of Tanacetum cinerariifolium, the natural source of mosquito coil.</title>
        <authorList>
            <person name="Yamashiro T."/>
            <person name="Shiraishi A."/>
            <person name="Satake H."/>
            <person name="Nakayama K."/>
        </authorList>
    </citation>
    <scope>NUCLEOTIDE SEQUENCE</scope>
</reference>
<dbReference type="Gene3D" id="3.30.559.10">
    <property type="entry name" value="Chloramphenicol acetyltransferase-like domain"/>
    <property type="match status" value="2"/>
</dbReference>
<evidence type="ECO:0000256" key="1">
    <source>
        <dbReference type="ARBA" id="ARBA00009861"/>
    </source>
</evidence>
<dbReference type="Pfam" id="PF02458">
    <property type="entry name" value="Transferase"/>
    <property type="match status" value="1"/>
</dbReference>
<evidence type="ECO:0000313" key="4">
    <source>
        <dbReference type="EMBL" id="GEU86951.1"/>
    </source>
</evidence>
<dbReference type="PANTHER" id="PTHR31623:SF70">
    <property type="entry name" value="TRANSFERASE, CHLORAMPHENICOL ACETYLTRANSFERASE-LIKE DOMAIN PROTEIN"/>
    <property type="match status" value="1"/>
</dbReference>
<sequence length="429" mass="47826">MAMKVEKQSSKFIKPFYPTPSNLGRYRLGFTDEIAPLETIGVVLFFSPNSNHDTKFVAQLEKSLEKTLTHLYPLAGRYVDDVDQTVECNDEGAHFIYAIVNIKLYEFLGLKEKFKMADEFIPLSRGTHQFSDPLLEIQVTMFECGGIAVGVRVAHKIADASTLCTFLNEWACISRDENEIGYVGPSFNSSLLFPPRGVRTLPLPPMSADMLSRSTRINFSLSESEISNMKANAIASGKVSARELSKVQLVSAILWKALRVVDRLVHNYLRDSILLQPVNLRGKMASSIPENSCGNLLSICSTKSENVETMEELVNLLSNSVKKTVKEYSKVYHDSEEGQMMVLNSYLNLANIPESSNVVFVTSWCKFPFYEVNFGLGNPIWVVPGTVLSKNLGCLIDDAQGNGVEAYVFLEVKDVPCFEEALDFNVFGD</sequence>
<dbReference type="EMBL" id="BKCJ010009435">
    <property type="protein sequence ID" value="GEU86951.1"/>
    <property type="molecule type" value="Genomic_DNA"/>
</dbReference>
<proteinExistence type="inferred from homology"/>